<dbReference type="VEuPathDB" id="CryptoDB:GNI_175930"/>
<protein>
    <submittedName>
        <fullName evidence="2">Uncharacterized protein</fullName>
    </submittedName>
</protein>
<dbReference type="GeneID" id="22915958"/>
<gene>
    <name evidence="2" type="ORF">GNI_175930</name>
</gene>
<proteinExistence type="predicted"/>
<dbReference type="RefSeq" id="XP_011134668.1">
    <property type="nucleotide sequence ID" value="XM_011136366.1"/>
</dbReference>
<dbReference type="AlphaFoldDB" id="A0A023AXB8"/>
<organism evidence="2 3">
    <name type="scientific">Gregarina niphandrodes</name>
    <name type="common">Septate eugregarine</name>
    <dbReference type="NCBI Taxonomy" id="110365"/>
    <lineage>
        <taxon>Eukaryota</taxon>
        <taxon>Sar</taxon>
        <taxon>Alveolata</taxon>
        <taxon>Apicomplexa</taxon>
        <taxon>Conoidasida</taxon>
        <taxon>Gregarinasina</taxon>
        <taxon>Eugregarinorida</taxon>
        <taxon>Gregarinidae</taxon>
        <taxon>Gregarina</taxon>
    </lineage>
</organism>
<keyword evidence="3" id="KW-1185">Reference proteome</keyword>
<feature type="compositionally biased region" description="Pro residues" evidence="1">
    <location>
        <begin position="34"/>
        <end position="48"/>
    </location>
</feature>
<evidence type="ECO:0000256" key="1">
    <source>
        <dbReference type="SAM" id="MobiDB-lite"/>
    </source>
</evidence>
<feature type="region of interest" description="Disordered" evidence="1">
    <location>
        <begin position="1"/>
        <end position="51"/>
    </location>
</feature>
<dbReference type="Proteomes" id="UP000019763">
    <property type="component" value="Unassembled WGS sequence"/>
</dbReference>
<dbReference type="EMBL" id="AFNH02001324">
    <property type="protein sequence ID" value="EZG43359.1"/>
    <property type="molecule type" value="Genomic_DNA"/>
</dbReference>
<evidence type="ECO:0000313" key="2">
    <source>
        <dbReference type="EMBL" id="EZG43359.1"/>
    </source>
</evidence>
<name>A0A023AXB8_GRENI</name>
<comment type="caution">
    <text evidence="2">The sequence shown here is derived from an EMBL/GenBank/DDBJ whole genome shotgun (WGS) entry which is preliminary data.</text>
</comment>
<reference evidence="2" key="1">
    <citation type="submission" date="2013-12" db="EMBL/GenBank/DDBJ databases">
        <authorList>
            <person name="Omoto C.K."/>
            <person name="Sibley D."/>
            <person name="Venepally P."/>
            <person name="Hadjithomas M."/>
            <person name="Karamycheva S."/>
            <person name="Brunk B."/>
            <person name="Roos D."/>
            <person name="Caler E."/>
            <person name="Lorenzi H."/>
        </authorList>
    </citation>
    <scope>NUCLEOTIDE SEQUENCE</scope>
</reference>
<evidence type="ECO:0000313" key="3">
    <source>
        <dbReference type="Proteomes" id="UP000019763"/>
    </source>
</evidence>
<sequence length="137" mass="14467">MDPDPGPGADPNLDPDAGLEKLDSMDPDVTDPALPLPVEPAHPGPPSLPVSSAWAKLLAPLQCRLEAPGINASRSPVRNSALDLEATLAVDGFLLLAPLVERTRSARVPPSSPGPHLVMHRSVCLRPRRLNRALSTC</sequence>
<accession>A0A023AXB8</accession>